<keyword evidence="1" id="KW-0175">Coiled coil</keyword>
<dbReference type="OrthoDB" id="2017974at2759"/>
<organism evidence="4 5">
    <name type="scientific">Klebsormidium nitens</name>
    <name type="common">Green alga</name>
    <name type="synonym">Ulothrix nitens</name>
    <dbReference type="NCBI Taxonomy" id="105231"/>
    <lineage>
        <taxon>Eukaryota</taxon>
        <taxon>Viridiplantae</taxon>
        <taxon>Streptophyta</taxon>
        <taxon>Klebsormidiophyceae</taxon>
        <taxon>Klebsormidiales</taxon>
        <taxon>Klebsormidiaceae</taxon>
        <taxon>Klebsormidium</taxon>
    </lineage>
</organism>
<feature type="coiled-coil region" evidence="1">
    <location>
        <begin position="412"/>
        <end position="446"/>
    </location>
</feature>
<dbReference type="InterPro" id="IPR029060">
    <property type="entry name" value="PIN-like_dom_sf"/>
</dbReference>
<dbReference type="EMBL" id="DF237161">
    <property type="protein sequence ID" value="GAQ84909.1"/>
    <property type="molecule type" value="Genomic_DNA"/>
</dbReference>
<accession>A0A1Y1I666</accession>
<dbReference type="CDD" id="cd18727">
    <property type="entry name" value="PIN_Swt1-like"/>
    <property type="match status" value="1"/>
</dbReference>
<sequence length="986" mass="104290">MAALISSPERAMRGVTKSTSQHAKRTEARRGVWRQPLNTHWCPGLAEAGGCLIQRKQGRANESTALLCNSGAAYPSVRSSRRPGPCAIGAPAEGRGERLGQLRWQSRGAGHWSAGGTACSACHALVVEDAVAARLDVAAFLCDSLPSQLWFGGYMQEARGASLSLASGGRVTTSFTEPHALTWIAWAPPDESANEEQARSKCTEDANLAASGSEVMRSGPEKSPRSLVVGAHRPLPSAGIVSAAAAFLLVLGPVPAGAMLPVSPQDPPLTRLPPAMDVRPSLSTSLQQGYQFPLDPPSAQAGALLFTAAPRSGLKAPPAPNPLGPRLPVLVYDPDELLREPPREEVIRSGGEVKSPADLAESLQKGCGGPQCFATLFRPSAELEGLGFAGAIIFGVVSERRKSGLVQLKDLVKVALDQKSESEALVASLQQELEQQRSLLSKVLQQRGALPSIPLSQQTGQAPPREKKLIGSREWMEGLGKRGLEALAGRKGNEASSPGPALEHAYFSKMGQVHDVSKPRGLVPEGVSRVVDQTGRALGFLGEPSEQDAVARSEEDAAGTRGGEGAAAGPAVAAPAMRYVIPDTNQFLRNLPQIKRLREKSGVQTVVPLAVLKELDGLQSHPDKRAGALARKALRYMSQEMAAGVTWLRGQRRSEVRCLVGTDPAENRAALVGVPSPREAWRQTSYTAVGRADEADDELVDCCVHFSGGGGEVTLLTDDKTLQLKAMFHAVKARPITDFLAALEAAPPAPPRPVVLPASIDTEVALHQLRRYETTTAPPERPPLVSSPQAGPRDTGSGEGTRATERGARRTASEGAQLVTNGTVHRGSFRTVTGLRTTQAGRQRGEHAGRRPDSPSPAGGARGPGPPEDAAAPQEGRQTRGGRSKTGRGRATTSGRKVEADKSAGDDSGQEGEERPTKGSGGRNKTQGRRPRFARTEAGRKESSAPADMLDLAARLNAQAKEGAKKTTSSRSERSRDNERPRQQPP</sequence>
<name>A0A1Y1I666_KLENI</name>
<feature type="compositionally biased region" description="Basic and acidic residues" evidence="2">
    <location>
        <begin position="896"/>
        <end position="905"/>
    </location>
</feature>
<dbReference type="Gene3D" id="3.40.50.1010">
    <property type="entry name" value="5'-nuclease"/>
    <property type="match status" value="1"/>
</dbReference>
<dbReference type="PANTHER" id="PTHR16161">
    <property type="entry name" value="TRANSCRIPTIONAL PROTEIN SWT1"/>
    <property type="match status" value="1"/>
</dbReference>
<reference evidence="4 5" key="1">
    <citation type="journal article" date="2014" name="Nat. Commun.">
        <title>Klebsormidium flaccidum genome reveals primary factors for plant terrestrial adaptation.</title>
        <authorList>
            <person name="Hori K."/>
            <person name="Maruyama F."/>
            <person name="Fujisawa T."/>
            <person name="Togashi T."/>
            <person name="Yamamoto N."/>
            <person name="Seo M."/>
            <person name="Sato S."/>
            <person name="Yamada T."/>
            <person name="Mori H."/>
            <person name="Tajima N."/>
            <person name="Moriyama T."/>
            <person name="Ikeuchi M."/>
            <person name="Watanabe M."/>
            <person name="Wada H."/>
            <person name="Kobayashi K."/>
            <person name="Saito M."/>
            <person name="Masuda T."/>
            <person name="Sasaki-Sekimoto Y."/>
            <person name="Mashiguchi K."/>
            <person name="Awai K."/>
            <person name="Shimojima M."/>
            <person name="Masuda S."/>
            <person name="Iwai M."/>
            <person name="Nobusawa T."/>
            <person name="Narise T."/>
            <person name="Kondo S."/>
            <person name="Saito H."/>
            <person name="Sato R."/>
            <person name="Murakawa M."/>
            <person name="Ihara Y."/>
            <person name="Oshima-Yamada Y."/>
            <person name="Ohtaka K."/>
            <person name="Satoh M."/>
            <person name="Sonobe K."/>
            <person name="Ishii M."/>
            <person name="Ohtani R."/>
            <person name="Kanamori-Sato M."/>
            <person name="Honoki R."/>
            <person name="Miyazaki D."/>
            <person name="Mochizuki H."/>
            <person name="Umetsu J."/>
            <person name="Higashi K."/>
            <person name="Shibata D."/>
            <person name="Kamiya Y."/>
            <person name="Sato N."/>
            <person name="Nakamura Y."/>
            <person name="Tabata S."/>
            <person name="Ida S."/>
            <person name="Kurokawa K."/>
            <person name="Ohta H."/>
        </authorList>
    </citation>
    <scope>NUCLEOTIDE SEQUENCE [LARGE SCALE GENOMIC DNA]</scope>
    <source>
        <strain evidence="4 5">NIES-2285</strain>
    </source>
</reference>
<feature type="region of interest" description="Disordered" evidence="2">
    <location>
        <begin position="773"/>
        <end position="986"/>
    </location>
</feature>
<dbReference type="STRING" id="105231.A0A1Y1I666"/>
<evidence type="ECO:0000256" key="2">
    <source>
        <dbReference type="SAM" id="MobiDB-lite"/>
    </source>
</evidence>
<feature type="domain" description="PIN" evidence="3">
    <location>
        <begin position="581"/>
        <end position="734"/>
    </location>
</feature>
<feature type="compositionally biased region" description="Basic and acidic residues" evidence="2">
    <location>
        <begin position="971"/>
        <end position="986"/>
    </location>
</feature>
<feature type="compositionally biased region" description="Basic and acidic residues" evidence="2">
    <location>
        <begin position="934"/>
        <end position="943"/>
    </location>
</feature>
<gene>
    <name evidence="4" type="ORF">KFL_002120030</name>
</gene>
<protein>
    <recommendedName>
        <fullName evidence="3">PIN domain-containing protein</fullName>
    </recommendedName>
</protein>
<feature type="compositionally biased region" description="Basic and acidic residues" evidence="2">
    <location>
        <begin position="843"/>
        <end position="853"/>
    </location>
</feature>
<proteinExistence type="predicted"/>
<feature type="compositionally biased region" description="Polar residues" evidence="2">
    <location>
        <begin position="830"/>
        <end position="841"/>
    </location>
</feature>
<feature type="compositionally biased region" description="Basic and acidic residues" evidence="2">
    <location>
        <begin position="802"/>
        <end position="812"/>
    </location>
</feature>
<keyword evidence="5" id="KW-1185">Reference proteome</keyword>
<feature type="region of interest" description="Disordered" evidence="2">
    <location>
        <begin position="1"/>
        <end position="28"/>
    </location>
</feature>
<feature type="region of interest" description="Disordered" evidence="2">
    <location>
        <begin position="543"/>
        <end position="568"/>
    </location>
</feature>
<dbReference type="Pfam" id="PF13638">
    <property type="entry name" value="PIN_4"/>
    <property type="match status" value="1"/>
</dbReference>
<dbReference type="AlphaFoldDB" id="A0A1Y1I666"/>
<dbReference type="PANTHER" id="PTHR16161:SF0">
    <property type="entry name" value="TRANSCRIPTIONAL PROTEIN SWT1"/>
    <property type="match status" value="1"/>
</dbReference>
<dbReference type="InterPro" id="IPR052626">
    <property type="entry name" value="SWT1_Regulator"/>
</dbReference>
<evidence type="ECO:0000256" key="1">
    <source>
        <dbReference type="SAM" id="Coils"/>
    </source>
</evidence>
<evidence type="ECO:0000259" key="3">
    <source>
        <dbReference type="Pfam" id="PF13638"/>
    </source>
</evidence>
<dbReference type="InterPro" id="IPR002716">
    <property type="entry name" value="PIN_dom"/>
</dbReference>
<evidence type="ECO:0000313" key="4">
    <source>
        <dbReference type="EMBL" id="GAQ84909.1"/>
    </source>
</evidence>
<dbReference type="Proteomes" id="UP000054558">
    <property type="component" value="Unassembled WGS sequence"/>
</dbReference>
<evidence type="ECO:0000313" key="5">
    <source>
        <dbReference type="Proteomes" id="UP000054558"/>
    </source>
</evidence>
<dbReference type="SUPFAM" id="SSF88723">
    <property type="entry name" value="PIN domain-like"/>
    <property type="match status" value="1"/>
</dbReference>